<evidence type="ECO:0000259" key="2">
    <source>
        <dbReference type="Pfam" id="PF09339"/>
    </source>
</evidence>
<dbReference type="EMBL" id="BOMW01000069">
    <property type="protein sequence ID" value="GIF08895.1"/>
    <property type="molecule type" value="Genomic_DNA"/>
</dbReference>
<dbReference type="RefSeq" id="WP_203684231.1">
    <property type="nucleotide sequence ID" value="NZ_BOMW01000069.1"/>
</dbReference>
<dbReference type="InterPro" id="IPR005471">
    <property type="entry name" value="Tscrpt_reg_IclR_N"/>
</dbReference>
<organism evidence="3 4">
    <name type="scientific">Actinoplanes siamensis</name>
    <dbReference type="NCBI Taxonomy" id="1223317"/>
    <lineage>
        <taxon>Bacteria</taxon>
        <taxon>Bacillati</taxon>
        <taxon>Actinomycetota</taxon>
        <taxon>Actinomycetes</taxon>
        <taxon>Micromonosporales</taxon>
        <taxon>Micromonosporaceae</taxon>
        <taxon>Actinoplanes</taxon>
    </lineage>
</organism>
<proteinExistence type="predicted"/>
<dbReference type="GO" id="GO:0003677">
    <property type="term" value="F:DNA binding"/>
    <property type="evidence" value="ECO:0007669"/>
    <property type="project" value="InterPro"/>
</dbReference>
<dbReference type="Proteomes" id="UP000629619">
    <property type="component" value="Unassembled WGS sequence"/>
</dbReference>
<feature type="region of interest" description="Disordered" evidence="1">
    <location>
        <begin position="1"/>
        <end position="25"/>
    </location>
</feature>
<reference evidence="3" key="1">
    <citation type="submission" date="2021-01" db="EMBL/GenBank/DDBJ databases">
        <title>Whole genome shotgun sequence of Actinoplanes siamensis NBRC 109076.</title>
        <authorList>
            <person name="Komaki H."/>
            <person name="Tamura T."/>
        </authorList>
    </citation>
    <scope>NUCLEOTIDE SEQUENCE</scope>
    <source>
        <strain evidence="3">NBRC 109076</strain>
    </source>
</reference>
<dbReference type="AlphaFoldDB" id="A0A919NE26"/>
<evidence type="ECO:0000313" key="4">
    <source>
        <dbReference type="Proteomes" id="UP000629619"/>
    </source>
</evidence>
<evidence type="ECO:0000256" key="1">
    <source>
        <dbReference type="SAM" id="MobiDB-lite"/>
    </source>
</evidence>
<feature type="region of interest" description="Disordered" evidence="1">
    <location>
        <begin position="49"/>
        <end position="73"/>
    </location>
</feature>
<evidence type="ECO:0000313" key="3">
    <source>
        <dbReference type="EMBL" id="GIF08895.1"/>
    </source>
</evidence>
<dbReference type="InterPro" id="IPR009057">
    <property type="entry name" value="Homeodomain-like_sf"/>
</dbReference>
<sequence>MPRAWGNGRDRGSVAADPIRIDTTGDGGYGPDRVLLLALFAEGERTFTAERGRARPRRCRESRPARPGGPAAHLPEKIEHARLLKAQGDSLAEIARKTGIPKTSLHRYLTAPAAAADG</sequence>
<dbReference type="GO" id="GO:0006355">
    <property type="term" value="P:regulation of DNA-templated transcription"/>
    <property type="evidence" value="ECO:0007669"/>
    <property type="project" value="InterPro"/>
</dbReference>
<comment type="caution">
    <text evidence="3">The sequence shown here is derived from an EMBL/GenBank/DDBJ whole genome shotgun (WGS) entry which is preliminary data.</text>
</comment>
<dbReference type="Pfam" id="PF09339">
    <property type="entry name" value="HTH_IclR"/>
    <property type="match status" value="1"/>
</dbReference>
<name>A0A919NE26_9ACTN</name>
<keyword evidence="4" id="KW-1185">Reference proteome</keyword>
<accession>A0A919NE26</accession>
<gene>
    <name evidence="3" type="ORF">Asi03nite_64330</name>
</gene>
<dbReference type="SUPFAM" id="SSF46689">
    <property type="entry name" value="Homeodomain-like"/>
    <property type="match status" value="1"/>
</dbReference>
<feature type="compositionally biased region" description="Basic and acidic residues" evidence="1">
    <location>
        <begin position="49"/>
        <end position="64"/>
    </location>
</feature>
<protein>
    <recommendedName>
        <fullName evidence="2">HTH iclR-type domain-containing protein</fullName>
    </recommendedName>
</protein>
<feature type="domain" description="HTH iclR-type" evidence="2">
    <location>
        <begin position="86"/>
        <end position="110"/>
    </location>
</feature>